<sequence>MPYWGVHLIKLLATHGKRIKLNSLKLLIKSQLGYEKTLKSCKITPIY</sequence>
<organism evidence="1">
    <name type="scientific">hydrothermal vent metagenome</name>
    <dbReference type="NCBI Taxonomy" id="652676"/>
    <lineage>
        <taxon>unclassified sequences</taxon>
        <taxon>metagenomes</taxon>
        <taxon>ecological metagenomes</taxon>
    </lineage>
</organism>
<protein>
    <submittedName>
        <fullName evidence="1">Uncharacterized protein</fullName>
    </submittedName>
</protein>
<gene>
    <name evidence="1" type="ORF">MNBD_GAMMA02-117</name>
</gene>
<evidence type="ECO:0000313" key="1">
    <source>
        <dbReference type="EMBL" id="VAW47360.1"/>
    </source>
</evidence>
<name>A0A3B0W4I6_9ZZZZ</name>
<proteinExistence type="predicted"/>
<accession>A0A3B0W4I6</accession>
<dbReference type="EMBL" id="UOFA01000339">
    <property type="protein sequence ID" value="VAW47360.1"/>
    <property type="molecule type" value="Genomic_DNA"/>
</dbReference>
<reference evidence="1" key="1">
    <citation type="submission" date="2018-06" db="EMBL/GenBank/DDBJ databases">
        <authorList>
            <person name="Zhirakovskaya E."/>
        </authorList>
    </citation>
    <scope>NUCLEOTIDE SEQUENCE</scope>
</reference>
<dbReference type="AlphaFoldDB" id="A0A3B0W4I6"/>